<dbReference type="EMBL" id="WJBD01000040">
    <property type="protein sequence ID" value="MBC3890002.1"/>
    <property type="molecule type" value="Genomic_DNA"/>
</dbReference>
<keyword evidence="2" id="KW-1185">Reference proteome</keyword>
<dbReference type="Pfam" id="PF07538">
    <property type="entry name" value="ChW"/>
    <property type="match status" value="1"/>
</dbReference>
<dbReference type="AlphaFoldDB" id="A0A923KU10"/>
<sequence>NGESAGTAGFAYRLEGIRIMVVPKGTAAPGSTDQAFISNN</sequence>
<comment type="caution">
    <text evidence="1">The sequence shown here is derived from an EMBL/GenBank/DDBJ whole genome shotgun (WGS) entry which is preliminary data.</text>
</comment>
<reference evidence="1" key="2">
    <citation type="submission" date="2020-10" db="EMBL/GenBank/DDBJ databases">
        <title>Comparative genomics of the Acetobacterium genus.</title>
        <authorList>
            <person name="Marshall C."/>
            <person name="May H."/>
            <person name="Norman S."/>
        </authorList>
    </citation>
    <scope>NUCLEOTIDE SEQUENCE</scope>
    <source>
        <strain evidence="1">DER-2019</strain>
    </source>
</reference>
<name>A0A923KU10_9FIRM</name>
<feature type="non-terminal residue" evidence="1">
    <location>
        <position position="1"/>
    </location>
</feature>
<gene>
    <name evidence="1" type="ORF">GH810_17020</name>
</gene>
<protein>
    <submittedName>
        <fullName evidence="1">Uncharacterized protein</fullName>
    </submittedName>
</protein>
<evidence type="ECO:0000313" key="2">
    <source>
        <dbReference type="Proteomes" id="UP000616595"/>
    </source>
</evidence>
<dbReference type="Proteomes" id="UP000616595">
    <property type="component" value="Unassembled WGS sequence"/>
</dbReference>
<organism evidence="1 2">
    <name type="scientific">Acetobacterium paludosum</name>
    <dbReference type="NCBI Taxonomy" id="52693"/>
    <lineage>
        <taxon>Bacteria</taxon>
        <taxon>Bacillati</taxon>
        <taxon>Bacillota</taxon>
        <taxon>Clostridia</taxon>
        <taxon>Eubacteriales</taxon>
        <taxon>Eubacteriaceae</taxon>
        <taxon>Acetobacterium</taxon>
    </lineage>
</organism>
<reference evidence="1" key="1">
    <citation type="submission" date="2019-10" db="EMBL/GenBank/DDBJ databases">
        <authorList>
            <person name="Ross D.E."/>
            <person name="Gulliver D."/>
        </authorList>
    </citation>
    <scope>NUCLEOTIDE SEQUENCE</scope>
    <source>
        <strain evidence="1">DER-2019</strain>
    </source>
</reference>
<evidence type="ECO:0000313" key="1">
    <source>
        <dbReference type="EMBL" id="MBC3890002.1"/>
    </source>
</evidence>
<dbReference type="InterPro" id="IPR006637">
    <property type="entry name" value="ChW"/>
</dbReference>
<accession>A0A923KU10</accession>
<proteinExistence type="predicted"/>
<dbReference type="RefSeq" id="WP_148567413.1">
    <property type="nucleotide sequence ID" value="NZ_RXYA01000009.1"/>
</dbReference>